<feature type="region of interest" description="Disordered" evidence="1">
    <location>
        <begin position="392"/>
        <end position="458"/>
    </location>
</feature>
<dbReference type="SUPFAM" id="SSF52047">
    <property type="entry name" value="RNI-like"/>
    <property type="match status" value="1"/>
</dbReference>
<feature type="compositionally biased region" description="Basic and acidic residues" evidence="1">
    <location>
        <begin position="437"/>
        <end position="458"/>
    </location>
</feature>
<accession>A0A086TJS1</accession>
<evidence type="ECO:0000313" key="2">
    <source>
        <dbReference type="EMBL" id="KFH62198.1"/>
    </source>
</evidence>
<name>A0A086TJS1_9FUNG</name>
<dbReference type="Proteomes" id="UP000243308">
    <property type="component" value="Unassembled WGS sequence"/>
</dbReference>
<gene>
    <name evidence="2" type="ORF">MVEG_11836</name>
</gene>
<evidence type="ECO:0000313" key="3">
    <source>
        <dbReference type="Proteomes" id="UP000243308"/>
    </source>
</evidence>
<dbReference type="InterPro" id="IPR032675">
    <property type="entry name" value="LRR_dom_sf"/>
</dbReference>
<keyword evidence="3" id="KW-1185">Reference proteome</keyword>
<protein>
    <recommendedName>
        <fullName evidence="4">F-box domain-containing protein</fullName>
    </recommendedName>
</protein>
<evidence type="ECO:0008006" key="4">
    <source>
        <dbReference type="Google" id="ProtNLM"/>
    </source>
</evidence>
<evidence type="ECO:0000256" key="1">
    <source>
        <dbReference type="SAM" id="MobiDB-lite"/>
    </source>
</evidence>
<dbReference type="EMBL" id="KN042433">
    <property type="protein sequence ID" value="KFH62198.1"/>
    <property type="molecule type" value="Genomic_DNA"/>
</dbReference>
<reference evidence="2 3" key="1">
    <citation type="submission" date="2011-02" db="EMBL/GenBank/DDBJ databases">
        <title>The Genome Sequence of Mortierella verticillata NRRL 6337.</title>
        <authorList>
            <consortium name="The Broad Institute Genome Sequencing Platform"/>
            <person name="Russ C."/>
            <person name="Cuomo C."/>
            <person name="Burger G."/>
            <person name="Gray M.W."/>
            <person name="Holland P.W.H."/>
            <person name="King N."/>
            <person name="Lang F.B.F."/>
            <person name="Roger A.J."/>
            <person name="Ruiz-Trillo I."/>
            <person name="Young S.K."/>
            <person name="Zeng Q."/>
            <person name="Gargeya S."/>
            <person name="Alvarado L."/>
            <person name="Berlin A."/>
            <person name="Chapman S.B."/>
            <person name="Chen Z."/>
            <person name="Freedman E."/>
            <person name="Gellesch M."/>
            <person name="Goldberg J."/>
            <person name="Griggs A."/>
            <person name="Gujja S."/>
            <person name="Heilman E."/>
            <person name="Heiman D."/>
            <person name="Howarth C."/>
            <person name="Mehta T."/>
            <person name="Neiman D."/>
            <person name="Pearson M."/>
            <person name="Roberts A."/>
            <person name="Saif S."/>
            <person name="Shea T."/>
            <person name="Shenoy N."/>
            <person name="Sisk P."/>
            <person name="Stolte C."/>
            <person name="Sykes S."/>
            <person name="White J."/>
            <person name="Yandava C."/>
            <person name="Haas B."/>
            <person name="Nusbaum C."/>
            <person name="Birren B."/>
        </authorList>
    </citation>
    <scope>NUCLEOTIDE SEQUENCE [LARGE SCALE GENOMIC DNA]</scope>
    <source>
        <strain evidence="2 3">NRRL 6337</strain>
    </source>
</reference>
<sequence>MDHLPPELIYRVGWFVSPWVSSKEGHRDLFEFRPKDLLACIAVSRTWHRTLSSLLWMTYCDTPGTPWGASTSVRWGDWDVPSTTVVTYSRYFRYLSLHLPWTGNALHSTHLRELVVSNSALRSCIDLVSDNPQLTLLSLEFDGDDVYDDLHSAFDSLTRLKSLCLNRCSFRSSTDQFISFVGDNPVLKHLSLTDLTGLTRFQEHPAFECLTHLVLDCSWNSNPGIVHLIRLCPHLESLTFQPDISCPATNLSKAIRESCPRLISISCTEIYRHFLEPIMGDNRILLLIQAIPRLVHFDMAINNFSWTICQTLLGVNSGWLETVHLYHDRGNKEGCRNASRILATCSNLRSFILFHRSIVEMTEDVQALFDLPWNCPLLERIELVGFQSYDDATDDDDNGSETQSESSEAPAIGLGRSTGGPGGWDGEDSFGGPSTDPEDRSESIRYEPRSRAHTEASDHDFLNMLERHGWKDRFSGDAVQTITRAERALRDRLFERLADLPSMKRIIVQECEYVRKTTTQT</sequence>
<dbReference type="AlphaFoldDB" id="A0A086TJS1"/>
<dbReference type="Gene3D" id="3.80.10.10">
    <property type="entry name" value="Ribonuclease Inhibitor"/>
    <property type="match status" value="1"/>
</dbReference>
<proteinExistence type="predicted"/>
<organism evidence="2 3">
    <name type="scientific">Podila verticillata NRRL 6337</name>
    <dbReference type="NCBI Taxonomy" id="1069443"/>
    <lineage>
        <taxon>Eukaryota</taxon>
        <taxon>Fungi</taxon>
        <taxon>Fungi incertae sedis</taxon>
        <taxon>Mucoromycota</taxon>
        <taxon>Mortierellomycotina</taxon>
        <taxon>Mortierellomycetes</taxon>
        <taxon>Mortierellales</taxon>
        <taxon>Mortierellaceae</taxon>
        <taxon>Podila</taxon>
    </lineage>
</organism>
<dbReference type="OrthoDB" id="2331820at2759"/>